<name>A0A176WMV5_MARPO</name>
<gene>
    <name evidence="2" type="ORF">AXG93_1104s1090</name>
</gene>
<sequence length="287" mass="30715">MDSSLLGGVQFCTCPCSQTAVLAASSDLGRRSTHRIDSHQLARSRQDFGGLPLDLRLPNLQEFRSRRPQNTRCLYSPLVESLEASRSRPFVPNNEGESGNLLRTFSSPTSLAVADSSIEKVFKEGTVQRSSSDIYEYLRKTGVAEDDVSRSVPEDPVAAARGDQSLMTTLTDVSHDGEVRRSARLRPATMSLTQGFTSAGSRAVSCAVGVAGRPPASANKLRALIPPSGPMGLVMAISVAFLGLATAVQKTKSSPDIPQCPRCGGSRMKKGDPPIVQRSKFLPPKSI</sequence>
<evidence type="ECO:0000256" key="1">
    <source>
        <dbReference type="SAM" id="MobiDB-lite"/>
    </source>
</evidence>
<evidence type="ECO:0000313" key="2">
    <source>
        <dbReference type="EMBL" id="OAE33913.1"/>
    </source>
</evidence>
<comment type="caution">
    <text evidence="2">The sequence shown here is derived from an EMBL/GenBank/DDBJ whole genome shotgun (WGS) entry which is preliminary data.</text>
</comment>
<dbReference type="EMBL" id="LVLJ01000472">
    <property type="protein sequence ID" value="OAE33913.1"/>
    <property type="molecule type" value="Genomic_DNA"/>
</dbReference>
<proteinExistence type="predicted"/>
<dbReference type="Proteomes" id="UP000077202">
    <property type="component" value="Unassembled WGS sequence"/>
</dbReference>
<accession>A0A176WMV5</accession>
<protein>
    <submittedName>
        <fullName evidence="2">Uncharacterized protein</fullName>
    </submittedName>
</protein>
<organism evidence="2 3">
    <name type="scientific">Marchantia polymorpha subsp. ruderalis</name>
    <dbReference type="NCBI Taxonomy" id="1480154"/>
    <lineage>
        <taxon>Eukaryota</taxon>
        <taxon>Viridiplantae</taxon>
        <taxon>Streptophyta</taxon>
        <taxon>Embryophyta</taxon>
        <taxon>Marchantiophyta</taxon>
        <taxon>Marchantiopsida</taxon>
        <taxon>Marchantiidae</taxon>
        <taxon>Marchantiales</taxon>
        <taxon>Marchantiaceae</taxon>
        <taxon>Marchantia</taxon>
    </lineage>
</organism>
<keyword evidence="3" id="KW-1185">Reference proteome</keyword>
<dbReference type="AlphaFoldDB" id="A0A176WMV5"/>
<reference evidence="2" key="1">
    <citation type="submission" date="2016-03" db="EMBL/GenBank/DDBJ databases">
        <title>Mechanisms controlling the formation of the plant cell surface in tip-growing cells are functionally conserved among land plants.</title>
        <authorList>
            <person name="Honkanen S."/>
            <person name="Jones V.A."/>
            <person name="Morieri G."/>
            <person name="Champion C."/>
            <person name="Hetherington A.J."/>
            <person name="Kelly S."/>
            <person name="Saint-Marcoux D."/>
            <person name="Proust H."/>
            <person name="Prescott H."/>
            <person name="Dolan L."/>
        </authorList>
    </citation>
    <scope>NUCLEOTIDE SEQUENCE [LARGE SCALE GENOMIC DNA]</scope>
    <source>
        <tissue evidence="2">Whole gametophyte</tissue>
    </source>
</reference>
<evidence type="ECO:0000313" key="3">
    <source>
        <dbReference type="Proteomes" id="UP000077202"/>
    </source>
</evidence>
<feature type="region of interest" description="Disordered" evidence="1">
    <location>
        <begin position="253"/>
        <end position="287"/>
    </location>
</feature>